<dbReference type="EMBL" id="JARQWQ010000014">
    <property type="protein sequence ID" value="KAK2567370.1"/>
    <property type="molecule type" value="Genomic_DNA"/>
</dbReference>
<evidence type="ECO:0000313" key="3">
    <source>
        <dbReference type="Proteomes" id="UP001249851"/>
    </source>
</evidence>
<keyword evidence="3" id="KW-1185">Reference proteome</keyword>
<feature type="compositionally biased region" description="Basic and acidic residues" evidence="1">
    <location>
        <begin position="105"/>
        <end position="116"/>
    </location>
</feature>
<organism evidence="2 3">
    <name type="scientific">Acropora cervicornis</name>
    <name type="common">Staghorn coral</name>
    <dbReference type="NCBI Taxonomy" id="6130"/>
    <lineage>
        <taxon>Eukaryota</taxon>
        <taxon>Metazoa</taxon>
        <taxon>Cnidaria</taxon>
        <taxon>Anthozoa</taxon>
        <taxon>Hexacorallia</taxon>
        <taxon>Scleractinia</taxon>
        <taxon>Astrocoeniina</taxon>
        <taxon>Acroporidae</taxon>
        <taxon>Acropora</taxon>
    </lineage>
</organism>
<protein>
    <submittedName>
        <fullName evidence="2">Uncharacterized protein</fullName>
    </submittedName>
</protein>
<sequence>MYAISEEDSFLPAIISSNPVKQLEQVRGFYERQREFSLLLDRNLDEIRMAYCRKLCTEKARQSKSLWELEVRKSRFLHKIMEPKKKKISEWKLSSNKQLKKQHSKQMEKGRRKVESQFKTSKVRETVPNNARHSKQKLGDDGNEKQVEKLEIPKFLLR</sequence>
<evidence type="ECO:0000313" key="2">
    <source>
        <dbReference type="EMBL" id="KAK2567370.1"/>
    </source>
</evidence>
<dbReference type="Proteomes" id="UP001249851">
    <property type="component" value="Unassembled WGS sequence"/>
</dbReference>
<evidence type="ECO:0000256" key="1">
    <source>
        <dbReference type="SAM" id="MobiDB-lite"/>
    </source>
</evidence>
<gene>
    <name evidence="2" type="ORF">P5673_008170</name>
</gene>
<name>A0AAD9QUK7_ACRCE</name>
<feature type="region of interest" description="Disordered" evidence="1">
    <location>
        <begin position="91"/>
        <end position="146"/>
    </location>
</feature>
<dbReference type="AlphaFoldDB" id="A0AAD9QUK7"/>
<accession>A0AAD9QUK7</accession>
<reference evidence="2" key="2">
    <citation type="journal article" date="2023" name="Science">
        <title>Genomic signatures of disease resistance in endangered staghorn corals.</title>
        <authorList>
            <person name="Vollmer S.V."/>
            <person name="Selwyn J.D."/>
            <person name="Despard B.A."/>
            <person name="Roesel C.L."/>
        </authorList>
    </citation>
    <scope>NUCLEOTIDE SEQUENCE</scope>
    <source>
        <strain evidence="2">K2</strain>
    </source>
</reference>
<feature type="compositionally biased region" description="Basic and acidic residues" evidence="1">
    <location>
        <begin position="137"/>
        <end position="146"/>
    </location>
</feature>
<proteinExistence type="predicted"/>
<comment type="caution">
    <text evidence="2">The sequence shown here is derived from an EMBL/GenBank/DDBJ whole genome shotgun (WGS) entry which is preliminary data.</text>
</comment>
<reference evidence="2" key="1">
    <citation type="journal article" date="2023" name="G3 (Bethesda)">
        <title>Whole genome assembly and annotation of the endangered Caribbean coral Acropora cervicornis.</title>
        <authorList>
            <person name="Selwyn J.D."/>
            <person name="Vollmer S.V."/>
        </authorList>
    </citation>
    <scope>NUCLEOTIDE SEQUENCE</scope>
    <source>
        <strain evidence="2">K2</strain>
    </source>
</reference>